<accession>Q7Y2J2</accession>
<dbReference type="Proteomes" id="UP000000983">
    <property type="component" value="Segment"/>
</dbReference>
<proteinExistence type="predicted"/>
<dbReference type="EMBL" id="AP005154">
    <property type="protein sequence ID" value="BAC78125.1"/>
    <property type="molecule type" value="Genomic_DNA"/>
</dbReference>
<dbReference type="KEGG" id="vg:2653411"/>
<reference evidence="1 2" key="1">
    <citation type="journal article" date="2003" name="J. Bacteriol.">
        <title>Genome analysis of a novel Shiga toxin 1 (Stx1)-converting phage which is closely related to Stx2-converting phages but not to other Stx1-converting phages.</title>
        <authorList>
            <person name="Sato T."/>
            <person name="Shimizu T."/>
            <person name="Watarai M."/>
            <person name="Kobayashi M."/>
            <person name="Kano S."/>
            <person name="Hamabata T."/>
            <person name="Takeda Y."/>
            <person name="Yamasaki S."/>
        </authorList>
    </citation>
    <scope>NUCLEOTIDE SEQUENCE</scope>
    <source>
        <strain evidence="1">Stx2 phage-II</strain>
    </source>
</reference>
<name>Q7Y2J2_9CAUD</name>
<evidence type="ECO:0000313" key="2">
    <source>
        <dbReference type="Proteomes" id="UP000000983"/>
    </source>
</evidence>
<dbReference type="GeneID" id="2653411"/>
<protein>
    <submittedName>
        <fullName evidence="1">Uncharacterized protein</fullName>
    </submittedName>
</protein>
<keyword evidence="2" id="KW-1185">Reference proteome</keyword>
<evidence type="ECO:0000313" key="1">
    <source>
        <dbReference type="EMBL" id="BAC78125.1"/>
    </source>
</evidence>
<organism evidence="1 2">
    <name type="scientific">Escherichia phage Stx2 II</name>
    <dbReference type="NCBI Taxonomy" id="194949"/>
    <lineage>
        <taxon>Viruses</taxon>
        <taxon>Duplodnaviria</taxon>
        <taxon>Heunggongvirae</taxon>
        <taxon>Uroviricota</taxon>
        <taxon>Caudoviricetes</taxon>
        <taxon>Sepvirinae</taxon>
        <taxon>Traversvirus</taxon>
        <taxon>Traversvirus II</taxon>
    </lineage>
</organism>
<sequence>MYFPYSSQDSGYKKTRASAGSTAWQCNHSYHDMQIFTIVNYFFADKIQRFSLPAIHAQHTDPSQASLPASSACLQQSPPLCEGVYLYRCQSTHVSVPTP</sequence>
<dbReference type="RefSeq" id="NP_859388.1">
    <property type="nucleotide sequence ID" value="NC_004914.3"/>
</dbReference>